<gene>
    <name evidence="1" type="ORF">GB927_017995</name>
</gene>
<evidence type="ECO:0000313" key="1">
    <source>
        <dbReference type="EMBL" id="MCQ4631948.1"/>
    </source>
</evidence>
<reference evidence="1" key="1">
    <citation type="submission" date="2021-07" db="EMBL/GenBank/DDBJ databases">
        <title>Shinella sp. nov., a novel member of the genus Shinella from water.</title>
        <authorList>
            <person name="Deng Y."/>
        </authorList>
    </citation>
    <scope>NUCLEOTIDE SEQUENCE</scope>
    <source>
        <strain evidence="1">CPCC 100929</strain>
    </source>
</reference>
<dbReference type="Proteomes" id="UP000996601">
    <property type="component" value="Unassembled WGS sequence"/>
</dbReference>
<name>A0ABT1R9T8_9HYPH</name>
<accession>A0ABT1R9T8</accession>
<dbReference type="RefSeq" id="WP_256118577.1">
    <property type="nucleotide sequence ID" value="NZ_WHSB02000006.1"/>
</dbReference>
<sequence length="155" mass="17056">MDVLARCLSVAISAETTPRSKRETRSRFLNHPVLQPRNHIPWAFRNLRLLGSGSTKRKTGQGFSIMRFALLAALAATLCHASIAAADERPSHDPAIEAAALAILQKKLPEIRKSHEIGRDPVIVRAARPEAEPQGISALIDIDSLQNFPGRIIWL</sequence>
<evidence type="ECO:0000313" key="2">
    <source>
        <dbReference type="Proteomes" id="UP000996601"/>
    </source>
</evidence>
<keyword evidence="2" id="KW-1185">Reference proteome</keyword>
<organism evidence="1 2">
    <name type="scientific">Shinella lacus</name>
    <dbReference type="NCBI Taxonomy" id="2654216"/>
    <lineage>
        <taxon>Bacteria</taxon>
        <taxon>Pseudomonadati</taxon>
        <taxon>Pseudomonadota</taxon>
        <taxon>Alphaproteobacteria</taxon>
        <taxon>Hyphomicrobiales</taxon>
        <taxon>Rhizobiaceae</taxon>
        <taxon>Shinella</taxon>
    </lineage>
</organism>
<proteinExistence type="predicted"/>
<comment type="caution">
    <text evidence="1">The sequence shown here is derived from an EMBL/GenBank/DDBJ whole genome shotgun (WGS) entry which is preliminary data.</text>
</comment>
<dbReference type="EMBL" id="WHSB02000006">
    <property type="protein sequence ID" value="MCQ4631948.1"/>
    <property type="molecule type" value="Genomic_DNA"/>
</dbReference>
<protein>
    <submittedName>
        <fullName evidence="1">Uncharacterized protein</fullName>
    </submittedName>
</protein>